<comment type="caution">
    <text evidence="3">The sequence shown here is derived from an EMBL/GenBank/DDBJ whole genome shotgun (WGS) entry which is preliminary data.</text>
</comment>
<keyword evidence="2" id="KW-0812">Transmembrane</keyword>
<gene>
    <name evidence="3" type="ORF">MKK02DRAFT_38782</name>
</gene>
<feature type="transmembrane region" description="Helical" evidence="2">
    <location>
        <begin position="163"/>
        <end position="185"/>
    </location>
</feature>
<keyword evidence="4" id="KW-1185">Reference proteome</keyword>
<dbReference type="GeneID" id="77729486"/>
<proteinExistence type="predicted"/>
<evidence type="ECO:0000256" key="2">
    <source>
        <dbReference type="SAM" id="Phobius"/>
    </source>
</evidence>
<keyword evidence="2" id="KW-1133">Transmembrane helix</keyword>
<name>A0AA38LUN9_9TREE</name>
<accession>A0AA38LUN9</accession>
<dbReference type="AlphaFoldDB" id="A0AA38LUN9"/>
<dbReference type="Proteomes" id="UP001164286">
    <property type="component" value="Unassembled WGS sequence"/>
</dbReference>
<keyword evidence="2" id="KW-0472">Membrane</keyword>
<evidence type="ECO:0000313" key="4">
    <source>
        <dbReference type="Proteomes" id="UP001164286"/>
    </source>
</evidence>
<dbReference type="RefSeq" id="XP_052943888.1">
    <property type="nucleotide sequence ID" value="XM_053090281.1"/>
</dbReference>
<organism evidence="3 4">
    <name type="scientific">Dioszegia hungarica</name>
    <dbReference type="NCBI Taxonomy" id="4972"/>
    <lineage>
        <taxon>Eukaryota</taxon>
        <taxon>Fungi</taxon>
        <taxon>Dikarya</taxon>
        <taxon>Basidiomycota</taxon>
        <taxon>Agaricomycotina</taxon>
        <taxon>Tremellomycetes</taxon>
        <taxon>Tremellales</taxon>
        <taxon>Bulleribasidiaceae</taxon>
        <taxon>Dioszegia</taxon>
    </lineage>
</organism>
<evidence type="ECO:0000256" key="1">
    <source>
        <dbReference type="SAM" id="MobiDB-lite"/>
    </source>
</evidence>
<protein>
    <submittedName>
        <fullName evidence="3">Uncharacterized protein</fullName>
    </submittedName>
</protein>
<reference evidence="3" key="1">
    <citation type="journal article" date="2022" name="G3 (Bethesda)">
        <title>High quality genome of the basidiomycete yeast Dioszegia hungarica PDD-24b-2 isolated from cloud water.</title>
        <authorList>
            <person name="Jarrige D."/>
            <person name="Haridas S."/>
            <person name="Bleykasten-Grosshans C."/>
            <person name="Joly M."/>
            <person name="Nadalig T."/>
            <person name="Sancelme M."/>
            <person name="Vuilleumier S."/>
            <person name="Grigoriev I.V."/>
            <person name="Amato P."/>
            <person name="Bringel F."/>
        </authorList>
    </citation>
    <scope>NUCLEOTIDE SEQUENCE</scope>
    <source>
        <strain evidence="3">PDD-24b-2</strain>
    </source>
</reference>
<sequence length="188" mass="20440">MSDSRQPRPSASEPTASRDPTNYQASDDALSASKSLRALVAHLTAPPPVPRLPPVSDSPNVTFTYTPGFPNFGPQQKAIGILAQTREDNLASACRTFPSLSAFDPARISFDVRLYDNSDRAEWVRVMDKAWKSLAQREGLRVRVVVEESPEDRALCEAHDRQVLGTIVGVIIGSTALGPVVLAAMNRK</sequence>
<feature type="region of interest" description="Disordered" evidence="1">
    <location>
        <begin position="1"/>
        <end position="29"/>
    </location>
</feature>
<dbReference type="EMBL" id="JAKWFO010000008">
    <property type="protein sequence ID" value="KAI9634111.1"/>
    <property type="molecule type" value="Genomic_DNA"/>
</dbReference>
<feature type="compositionally biased region" description="Polar residues" evidence="1">
    <location>
        <begin position="1"/>
        <end position="24"/>
    </location>
</feature>
<evidence type="ECO:0000313" key="3">
    <source>
        <dbReference type="EMBL" id="KAI9634111.1"/>
    </source>
</evidence>